<evidence type="ECO:0000256" key="2">
    <source>
        <dbReference type="ARBA" id="ARBA00004374"/>
    </source>
</evidence>
<evidence type="ECO:0000256" key="18">
    <source>
        <dbReference type="ARBA" id="ARBA00048548"/>
    </source>
</evidence>
<comment type="similarity">
    <text evidence="3">Belongs to the V-ATPase proteolipid subunit family.</text>
</comment>
<dbReference type="Proteomes" id="UP000521872">
    <property type="component" value="Unassembled WGS sequence"/>
</dbReference>
<dbReference type="GO" id="GO:0008053">
    <property type="term" value="P:mitochondrial fusion"/>
    <property type="evidence" value="ECO:0007669"/>
    <property type="project" value="UniProtKB-ARBA"/>
</dbReference>
<evidence type="ECO:0000256" key="16">
    <source>
        <dbReference type="ARBA" id="ARBA00045519"/>
    </source>
</evidence>
<evidence type="ECO:0000256" key="17">
    <source>
        <dbReference type="ARBA" id="ARBA00046480"/>
    </source>
</evidence>
<keyword evidence="12" id="KW-0406">Ion transport</keyword>
<comment type="catalytic activity">
    <reaction evidence="18">
        <text>GTP + H2O = GDP + phosphate + H(+)</text>
        <dbReference type="Rhea" id="RHEA:19669"/>
        <dbReference type="ChEBI" id="CHEBI:15377"/>
        <dbReference type="ChEBI" id="CHEBI:15378"/>
        <dbReference type="ChEBI" id="CHEBI:37565"/>
        <dbReference type="ChEBI" id="CHEBI:43474"/>
        <dbReference type="ChEBI" id="CHEBI:58189"/>
    </reaction>
</comment>
<dbReference type="InterPro" id="IPR027417">
    <property type="entry name" value="P-loop_NTPase"/>
</dbReference>
<dbReference type="FunFam" id="1.20.120.610:FF:000001">
    <property type="entry name" value="V-type proton ATPase proteolipid subunit"/>
    <property type="match status" value="1"/>
</dbReference>
<evidence type="ECO:0000256" key="14">
    <source>
        <dbReference type="ARBA" id="ARBA00023134"/>
    </source>
</evidence>
<name>A0A8H4QU36_9AGAR</name>
<feature type="region of interest" description="Disordered" evidence="22">
    <location>
        <begin position="126"/>
        <end position="149"/>
    </location>
</feature>
<comment type="subunit">
    <text evidence="17">V-ATPase is a heteromultimeric enzyme composed of a peripheral catalytic V1 complex (components A to H) attached to an integral membrane V0 proton pore complex (components: a, c, c', c'', d, e, f and VOA1). The decameric c-ring forms the proton-conducting pore, and is composed of eight proteolipid subunits c, one subunit c' and one subunit c''.</text>
</comment>
<dbReference type="CDD" id="cd18175">
    <property type="entry name" value="ATP-synt_Vo_c_ATP6C_rpt1"/>
    <property type="match status" value="1"/>
</dbReference>
<proteinExistence type="inferred from homology"/>
<dbReference type="SUPFAM" id="SSF81333">
    <property type="entry name" value="F1F0 ATP synthase subunit C"/>
    <property type="match status" value="1"/>
</dbReference>
<dbReference type="InterPro" id="IPR035921">
    <property type="entry name" value="F/V-ATP_Csub_sf"/>
</dbReference>
<dbReference type="InterPro" id="IPR000245">
    <property type="entry name" value="ATPase_proteolipid_csu"/>
</dbReference>
<evidence type="ECO:0000256" key="13">
    <source>
        <dbReference type="ARBA" id="ARBA00023128"/>
    </source>
</evidence>
<evidence type="ECO:0000256" key="4">
    <source>
        <dbReference type="ARBA" id="ARBA00022448"/>
    </source>
</evidence>
<feature type="transmembrane region" description="Helical" evidence="23">
    <location>
        <begin position="931"/>
        <end position="956"/>
    </location>
</feature>
<keyword evidence="6" id="KW-0547">Nucleotide-binding</keyword>
<dbReference type="InterPro" id="IPR002379">
    <property type="entry name" value="ATPase_proteolipid_c-like_dom"/>
</dbReference>
<dbReference type="GO" id="GO:0005525">
    <property type="term" value="F:GTP binding"/>
    <property type="evidence" value="ECO:0007669"/>
    <property type="project" value="UniProtKB-KW"/>
</dbReference>
<dbReference type="NCBIfam" id="TIGR01100">
    <property type="entry name" value="V_ATP_synt_C"/>
    <property type="match status" value="1"/>
</dbReference>
<keyword evidence="13" id="KW-0496">Mitochondrion</keyword>
<feature type="transmembrane region" description="Helical" evidence="23">
    <location>
        <begin position="896"/>
        <end position="919"/>
    </location>
</feature>
<gene>
    <name evidence="25" type="ORF">D9613_005734</name>
</gene>
<dbReference type="GO" id="GO:0003924">
    <property type="term" value="F:GTPase activity"/>
    <property type="evidence" value="ECO:0007669"/>
    <property type="project" value="InterPro"/>
</dbReference>
<evidence type="ECO:0000256" key="1">
    <source>
        <dbReference type="ARBA" id="ARBA00004128"/>
    </source>
</evidence>
<keyword evidence="4" id="KW-0813">Transport</keyword>
<evidence type="ECO:0000256" key="21">
    <source>
        <dbReference type="ARBA" id="ARBA00075098"/>
    </source>
</evidence>
<dbReference type="GO" id="GO:0005774">
    <property type="term" value="C:vacuolar membrane"/>
    <property type="evidence" value="ECO:0007669"/>
    <property type="project" value="UniProtKB-SubCell"/>
</dbReference>
<keyword evidence="11" id="KW-0175">Coiled coil</keyword>
<evidence type="ECO:0000256" key="15">
    <source>
        <dbReference type="ARBA" id="ARBA00023136"/>
    </source>
</evidence>
<feature type="transmembrane region" description="Helical" evidence="23">
    <location>
        <begin position="968"/>
        <end position="993"/>
    </location>
</feature>
<evidence type="ECO:0000256" key="11">
    <source>
        <dbReference type="ARBA" id="ARBA00023054"/>
    </source>
</evidence>
<protein>
    <recommendedName>
        <fullName evidence="20">V-type proton ATPase subunit C</fullName>
    </recommendedName>
    <alternativeName>
        <fullName evidence="19">V-type proton ATPase subunit c</fullName>
    </alternativeName>
    <alternativeName>
        <fullName evidence="21">Vacuolar proton pump c subunit</fullName>
    </alternativeName>
</protein>
<keyword evidence="15 23" id="KW-0472">Membrane</keyword>
<evidence type="ECO:0000256" key="5">
    <source>
        <dbReference type="ARBA" id="ARBA00022692"/>
    </source>
</evidence>
<dbReference type="GO" id="GO:0005741">
    <property type="term" value="C:mitochondrial outer membrane"/>
    <property type="evidence" value="ECO:0007669"/>
    <property type="project" value="UniProtKB-SubCell"/>
</dbReference>
<keyword evidence="26" id="KW-1185">Reference proteome</keyword>
<comment type="function">
    <text evidence="16">Proton-conducting pore forming subunit of the V0 complex of vacuolar(H+)-ATPase (V-ATPase), a multisubunit enzyme composed of a peripheral complex (V1) that hydrolyzes ATP and a membrane integral complex (V0) that translocates protons. V-ATPase is responsible for acidifying and maintaining the pH of intracellular compartments.</text>
</comment>
<dbReference type="Gene3D" id="1.20.120.610">
    <property type="entry name" value="lithium bound rotor ring of v- atpase"/>
    <property type="match status" value="1"/>
</dbReference>
<evidence type="ECO:0000256" key="12">
    <source>
        <dbReference type="ARBA" id="ARBA00023065"/>
    </source>
</evidence>
<evidence type="ECO:0000256" key="3">
    <source>
        <dbReference type="ARBA" id="ARBA00007296"/>
    </source>
</evidence>
<feature type="region of interest" description="Disordered" evidence="22">
    <location>
        <begin position="76"/>
        <end position="103"/>
    </location>
</feature>
<evidence type="ECO:0000256" key="20">
    <source>
        <dbReference type="ARBA" id="ARBA00071118"/>
    </source>
</evidence>
<dbReference type="InterPro" id="IPR030381">
    <property type="entry name" value="G_DYNAMIN_dom"/>
</dbReference>
<evidence type="ECO:0000256" key="23">
    <source>
        <dbReference type="SAM" id="Phobius"/>
    </source>
</evidence>
<evidence type="ECO:0000256" key="6">
    <source>
        <dbReference type="ARBA" id="ARBA00022741"/>
    </source>
</evidence>
<organism evidence="25 26">
    <name type="scientific">Agrocybe pediades</name>
    <dbReference type="NCBI Taxonomy" id="84607"/>
    <lineage>
        <taxon>Eukaryota</taxon>
        <taxon>Fungi</taxon>
        <taxon>Dikarya</taxon>
        <taxon>Basidiomycota</taxon>
        <taxon>Agaricomycotina</taxon>
        <taxon>Agaricomycetes</taxon>
        <taxon>Agaricomycetidae</taxon>
        <taxon>Agaricales</taxon>
        <taxon>Agaricineae</taxon>
        <taxon>Strophariaceae</taxon>
        <taxon>Agrocybe</taxon>
    </lineage>
</organism>
<dbReference type="Gene3D" id="3.40.50.300">
    <property type="entry name" value="P-loop containing nucleotide triphosphate hydrolases"/>
    <property type="match status" value="1"/>
</dbReference>
<evidence type="ECO:0000259" key="24">
    <source>
        <dbReference type="PROSITE" id="PS51718"/>
    </source>
</evidence>
<dbReference type="EMBL" id="JAACJL010000030">
    <property type="protein sequence ID" value="KAF4617480.1"/>
    <property type="molecule type" value="Genomic_DNA"/>
</dbReference>
<evidence type="ECO:0000313" key="26">
    <source>
        <dbReference type="Proteomes" id="UP000521872"/>
    </source>
</evidence>
<dbReference type="PRINTS" id="PR00122">
    <property type="entry name" value="VACATPASE"/>
</dbReference>
<dbReference type="FunFam" id="3.40.50.300:FF:000638">
    <property type="entry name" value="Transmembrane GTPase Fzo1, putative"/>
    <property type="match status" value="1"/>
</dbReference>
<evidence type="ECO:0000256" key="19">
    <source>
        <dbReference type="ARBA" id="ARBA00071096"/>
    </source>
</evidence>
<comment type="caution">
    <text evidence="25">The sequence shown here is derived from an EMBL/GenBank/DDBJ whole genome shotgun (WGS) entry which is preliminary data.</text>
</comment>
<feature type="domain" description="Dynamin-type G" evidence="24">
    <location>
        <begin position="208"/>
        <end position="477"/>
    </location>
</feature>
<dbReference type="CDD" id="cd18176">
    <property type="entry name" value="ATP-synt_Vo_c_ATP6C_rpt2"/>
    <property type="match status" value="1"/>
</dbReference>
<accession>A0A8H4QU36</accession>
<evidence type="ECO:0000256" key="9">
    <source>
        <dbReference type="ARBA" id="ARBA00022801"/>
    </source>
</evidence>
<evidence type="ECO:0000256" key="8">
    <source>
        <dbReference type="ARBA" id="ARBA00022787"/>
    </source>
</evidence>
<dbReference type="GO" id="GO:0033179">
    <property type="term" value="C:proton-transporting V-type ATPase, V0 domain"/>
    <property type="evidence" value="ECO:0007669"/>
    <property type="project" value="InterPro"/>
</dbReference>
<keyword evidence="9" id="KW-0378">Hydrolase</keyword>
<evidence type="ECO:0000313" key="25">
    <source>
        <dbReference type="EMBL" id="KAF4617480.1"/>
    </source>
</evidence>
<keyword evidence="7" id="KW-0375">Hydrogen ion transport</keyword>
<dbReference type="GO" id="GO:0051646">
    <property type="term" value="P:mitochondrion localization"/>
    <property type="evidence" value="ECO:0007669"/>
    <property type="project" value="TreeGrafter"/>
</dbReference>
<evidence type="ECO:0000256" key="7">
    <source>
        <dbReference type="ARBA" id="ARBA00022781"/>
    </source>
</evidence>
<dbReference type="InterPro" id="IPR027094">
    <property type="entry name" value="Mitofusin_fam"/>
</dbReference>
<dbReference type="SUPFAM" id="SSF52540">
    <property type="entry name" value="P-loop containing nucleoside triphosphate hydrolases"/>
    <property type="match status" value="1"/>
</dbReference>
<dbReference type="Pfam" id="PF00137">
    <property type="entry name" value="ATP-synt_C"/>
    <property type="match status" value="2"/>
</dbReference>
<dbReference type="PANTHER" id="PTHR10465:SF0">
    <property type="entry name" value="SARCALUMENIN"/>
    <property type="match status" value="1"/>
</dbReference>
<feature type="transmembrane region" description="Helical" evidence="23">
    <location>
        <begin position="746"/>
        <end position="764"/>
    </location>
</feature>
<keyword evidence="5 23" id="KW-0812">Transmembrane</keyword>
<evidence type="ECO:0000256" key="10">
    <source>
        <dbReference type="ARBA" id="ARBA00022989"/>
    </source>
</evidence>
<dbReference type="GO" id="GO:0046961">
    <property type="term" value="F:proton-transporting ATPase activity, rotational mechanism"/>
    <property type="evidence" value="ECO:0007669"/>
    <property type="project" value="InterPro"/>
</dbReference>
<evidence type="ECO:0000256" key="22">
    <source>
        <dbReference type="SAM" id="MobiDB-lite"/>
    </source>
</evidence>
<dbReference type="Pfam" id="PF00350">
    <property type="entry name" value="Dynamin_N"/>
    <property type="match status" value="1"/>
</dbReference>
<keyword evidence="14" id="KW-0342">GTP-binding</keyword>
<dbReference type="PROSITE" id="PS51718">
    <property type="entry name" value="G_DYNAMIN_2"/>
    <property type="match status" value="1"/>
</dbReference>
<dbReference type="PANTHER" id="PTHR10465">
    <property type="entry name" value="TRANSMEMBRANE GTPASE FZO1"/>
    <property type="match status" value="1"/>
</dbReference>
<keyword evidence="8" id="KW-1000">Mitochondrion outer membrane</keyword>
<dbReference type="AlphaFoldDB" id="A0A8H4QU36"/>
<sequence length="1002" mass="109072">MAQTYFPTRVASPMKETFQGAASGDKQFKAEDVQEAYVESKDRLVSAIDSTKVVLNDIRSFNKDEWVVRYPQLREEKEAPVAEESSEASSSRPRHPARRSLSFADDPTFQADVLVQGPRQGIARSLTLTSIPDSQEEPEDLKKDSEEGSLMPASEFNVLKLDLKLGAHSSSTAASLVSQLEKSSIANLLDERIGASINHIDKLRLRVEDTSSKVLVTGDLNAGKSTFVNALLRREVMPVDQQPCTTAFCEVHDAAENQDREEVHVVKDGATYDINDESTYTRGDIADIEELVADNEHIDRMIKVYLADTRAPTESLLNNGVVDISLIDAPGLNRDSLKTTAVFARQEEIDVVVFVVSAENHFTLSAKEFLWNASNEKAYIFIVVNKYDQIKNKEKCRRLVLEQIKQLSPRTYEDAENLVHFVDSASALLPFAANPAFDDLEQSLRSFVLVKRAKSKLQPVSTYLSNLLSDIELLAGANAIVAEAELQHARADLALSRPVLEKMKKGRDVLEEALEANEESGAGEASSRTKKILNNALEKVGQGQVGVEKPLVPMPSYPGLLGIWDYAREVRRALLASIDQAVVLSENEARVITTAGVNKIKELGEEHLPEGVERSRRVFMPEAMFSVTRRGGKGMKNRRSSSSYSNIGGAIVAGGMHGLGIGLAQRPDMLETTFFDLFDVNHQFFMTFGEGKESEDDSASPTALGLVSVGVGALTMVGGQAIGMRSLIEGIVRVTDLLGNETARKWAAPVLGVATIGLTAYVIFELPSSIPRTVGRRVKASVLARGDERDVHFVDAHAGRISRETRKVLRLASWDLRERFRGAMEERSKEVKGAEEMERKSLKAKEWFNGVGQRTGAIREEAKLETIGIGASYGTAKSGVGISAMSVLRPDLMMKCVVPVIMAGIIAIYGLVVSVLVAGDLQTHMPLAKGFTQLGAGLSVGLAGLAAGFAVGIVGDAGVRGTAQQPRLFVGMILILIFAEVLGLYGLIVALIMNTRAGEMVC</sequence>
<reference evidence="25 26" key="1">
    <citation type="submission" date="2019-12" db="EMBL/GenBank/DDBJ databases">
        <authorList>
            <person name="Floudas D."/>
            <person name="Bentzer J."/>
            <person name="Ahren D."/>
            <person name="Johansson T."/>
            <person name="Persson P."/>
            <person name="Tunlid A."/>
        </authorList>
    </citation>
    <scope>NUCLEOTIDE SEQUENCE [LARGE SCALE GENOMIC DNA]</scope>
    <source>
        <strain evidence="25 26">CBS 102.39</strain>
    </source>
</reference>
<dbReference type="InterPro" id="IPR011555">
    <property type="entry name" value="ATPase_proteolipid_su_C_euk"/>
</dbReference>
<dbReference type="InterPro" id="IPR045063">
    <property type="entry name" value="Dynamin_N"/>
</dbReference>
<comment type="subcellular location">
    <subcellularLocation>
        <location evidence="2">Mitochondrion outer membrane</location>
        <topology evidence="2">Multi-pass membrane protein</topology>
    </subcellularLocation>
    <subcellularLocation>
        <location evidence="1">Vacuole membrane</location>
        <topology evidence="1">Multi-pass membrane protein</topology>
    </subcellularLocation>
</comment>
<keyword evidence="10 23" id="KW-1133">Transmembrane helix</keyword>